<evidence type="ECO:0000256" key="1">
    <source>
        <dbReference type="ARBA" id="ARBA00010088"/>
    </source>
</evidence>
<dbReference type="InterPro" id="IPR010497">
    <property type="entry name" value="Epoxide_hydro_N"/>
</dbReference>
<feature type="domain" description="Epoxide hydrolase N-terminal" evidence="4">
    <location>
        <begin position="4"/>
        <end position="115"/>
    </location>
</feature>
<dbReference type="Gene3D" id="3.40.50.1820">
    <property type="entry name" value="alpha/beta hydrolase"/>
    <property type="match status" value="1"/>
</dbReference>
<evidence type="ECO:0000256" key="3">
    <source>
        <dbReference type="ARBA" id="ARBA00022801"/>
    </source>
</evidence>
<evidence type="ECO:0000313" key="5">
    <source>
        <dbReference type="EMBL" id="ROW13815.1"/>
    </source>
</evidence>
<dbReference type="AlphaFoldDB" id="A0A423XCP6"/>
<evidence type="ECO:0000256" key="2">
    <source>
        <dbReference type="ARBA" id="ARBA00022797"/>
    </source>
</evidence>
<organism evidence="5 6">
    <name type="scientific">Cytospora leucostoma</name>
    <dbReference type="NCBI Taxonomy" id="1230097"/>
    <lineage>
        <taxon>Eukaryota</taxon>
        <taxon>Fungi</taxon>
        <taxon>Dikarya</taxon>
        <taxon>Ascomycota</taxon>
        <taxon>Pezizomycotina</taxon>
        <taxon>Sordariomycetes</taxon>
        <taxon>Sordariomycetidae</taxon>
        <taxon>Diaporthales</taxon>
        <taxon>Cytosporaceae</taxon>
        <taxon>Cytospora</taxon>
    </lineage>
</organism>
<dbReference type="InterPro" id="IPR000639">
    <property type="entry name" value="Epox_hydrolase-like"/>
</dbReference>
<dbReference type="InterPro" id="IPR029058">
    <property type="entry name" value="AB_hydrolase_fold"/>
</dbReference>
<proteinExistence type="inferred from homology"/>
<keyword evidence="2" id="KW-0058">Aromatic hydrocarbons catabolism</keyword>
<reference evidence="5 6" key="1">
    <citation type="submission" date="2015-09" db="EMBL/GenBank/DDBJ databases">
        <title>Host preference determinants of Valsa canker pathogens revealed by comparative genomics.</title>
        <authorList>
            <person name="Yin Z."/>
            <person name="Huang L."/>
        </authorList>
    </citation>
    <scope>NUCLEOTIDE SEQUENCE [LARGE SCALE GENOMIC DNA]</scope>
    <source>
        <strain evidence="5 6">SXYLt</strain>
    </source>
</reference>
<dbReference type="PRINTS" id="PR00412">
    <property type="entry name" value="EPOXHYDRLASE"/>
</dbReference>
<dbReference type="EMBL" id="LKEB01000017">
    <property type="protein sequence ID" value="ROW13815.1"/>
    <property type="molecule type" value="Genomic_DNA"/>
</dbReference>
<keyword evidence="6" id="KW-1185">Reference proteome</keyword>
<gene>
    <name evidence="5" type="ORF">VPNG_03622</name>
</gene>
<comment type="caution">
    <text evidence="5">The sequence shown here is derived from an EMBL/GenBank/DDBJ whole genome shotgun (WGS) entry which is preliminary data.</text>
</comment>
<dbReference type="OrthoDB" id="7130006at2759"/>
<dbReference type="STRING" id="1230097.A0A423XCP6"/>
<dbReference type="GO" id="GO:0004301">
    <property type="term" value="F:epoxide hydrolase activity"/>
    <property type="evidence" value="ECO:0007669"/>
    <property type="project" value="TreeGrafter"/>
</dbReference>
<comment type="similarity">
    <text evidence="1">Belongs to the peptidase S33 family.</text>
</comment>
<evidence type="ECO:0000259" key="4">
    <source>
        <dbReference type="Pfam" id="PF06441"/>
    </source>
</evidence>
<dbReference type="Proteomes" id="UP000285146">
    <property type="component" value="Unassembled WGS sequence"/>
</dbReference>
<dbReference type="GO" id="GO:0097176">
    <property type="term" value="P:epoxide metabolic process"/>
    <property type="evidence" value="ECO:0007669"/>
    <property type="project" value="TreeGrafter"/>
</dbReference>
<dbReference type="PANTHER" id="PTHR21661:SF35">
    <property type="entry name" value="EPOXIDE HYDROLASE"/>
    <property type="match status" value="1"/>
</dbReference>
<name>A0A423XCP6_9PEZI</name>
<accession>A0A423XCP6</accession>
<evidence type="ECO:0000313" key="6">
    <source>
        <dbReference type="Proteomes" id="UP000285146"/>
    </source>
</evidence>
<dbReference type="PANTHER" id="PTHR21661">
    <property type="entry name" value="EPOXIDE HYDROLASE 1-RELATED"/>
    <property type="match status" value="1"/>
</dbReference>
<sequence>MANIRDYTIAVPSAAIEELHQKLALSKFADDTDEDGDDGSRGAPVSDVKRIAKYWQEEFDWASFEERLNKLPHFEATISLEGFDPFDLHFVHQKNANPDAIPLLFVHGWPGSFLEATKILPLLTAKQKNGPGFHLIVPSLPNFGFSSRISKRGFGLRQYTDTCHQLMLSLGYEKYAAQGGDWGMYITTSIGNLYPESLLAAHLNFILAMPPPVTNPIGFVRFLATHMLNLYTPQEQSGLKAAQAYQDDGSYYLHIMRTRPKTIGTLLADSPVGLLAWIYERLIAWTDDYPWTDQEICEWVSLYWFSRAGPAASVNICHEMFQGDWQAEHGRGIPSAKLGFSYFPKEVATTPRMWNRRLGDVVFEKEHEKGGHFAAWEQPEALVEDLRTMFKPDGPAYRAFYQG</sequence>
<dbReference type="PIRSF" id="PIRSF001112">
    <property type="entry name" value="Epoxide_hydrolase"/>
    <property type="match status" value="1"/>
</dbReference>
<protein>
    <recommendedName>
        <fullName evidence="4">Epoxide hydrolase N-terminal domain-containing protein</fullName>
    </recommendedName>
</protein>
<dbReference type="Pfam" id="PF06441">
    <property type="entry name" value="EHN"/>
    <property type="match status" value="1"/>
</dbReference>
<keyword evidence="3" id="KW-0378">Hydrolase</keyword>
<dbReference type="InterPro" id="IPR016292">
    <property type="entry name" value="Epoxide_hydrolase"/>
</dbReference>
<dbReference type="InParanoid" id="A0A423XCP6"/>
<dbReference type="SUPFAM" id="SSF53474">
    <property type="entry name" value="alpha/beta-Hydrolases"/>
    <property type="match status" value="1"/>
</dbReference>